<evidence type="ECO:0000256" key="3">
    <source>
        <dbReference type="ARBA" id="ARBA00007012"/>
    </source>
</evidence>
<evidence type="ECO:0000259" key="19">
    <source>
        <dbReference type="Pfam" id="PF00361"/>
    </source>
</evidence>
<keyword evidence="12 18" id="KW-1133">Transmembrane helix</keyword>
<evidence type="ECO:0000256" key="11">
    <source>
        <dbReference type="ARBA" id="ARBA00022982"/>
    </source>
</evidence>
<dbReference type="CTD" id="4536"/>
<evidence type="ECO:0000256" key="15">
    <source>
        <dbReference type="ARBA" id="ARBA00023128"/>
    </source>
</evidence>
<comment type="catalytic activity">
    <reaction evidence="17 18">
        <text>a ubiquinone + NADH + 5 H(+)(in) = a ubiquinol + NAD(+) + 4 H(+)(out)</text>
        <dbReference type="Rhea" id="RHEA:29091"/>
        <dbReference type="Rhea" id="RHEA-COMP:9565"/>
        <dbReference type="Rhea" id="RHEA-COMP:9566"/>
        <dbReference type="ChEBI" id="CHEBI:15378"/>
        <dbReference type="ChEBI" id="CHEBI:16389"/>
        <dbReference type="ChEBI" id="CHEBI:17976"/>
        <dbReference type="ChEBI" id="CHEBI:57540"/>
        <dbReference type="ChEBI" id="CHEBI:57945"/>
        <dbReference type="EC" id="7.1.1.2"/>
    </reaction>
</comment>
<evidence type="ECO:0000256" key="4">
    <source>
        <dbReference type="ARBA" id="ARBA00012944"/>
    </source>
</evidence>
<gene>
    <name evidence="20" type="primary">ND2</name>
</gene>
<dbReference type="PRINTS" id="PR01436">
    <property type="entry name" value="NADHDHGNASE2"/>
</dbReference>
<dbReference type="GO" id="GO:0008137">
    <property type="term" value="F:NADH dehydrogenase (ubiquinone) activity"/>
    <property type="evidence" value="ECO:0007669"/>
    <property type="project" value="UniProtKB-EC"/>
</dbReference>
<evidence type="ECO:0000256" key="9">
    <source>
        <dbReference type="ARBA" id="ARBA00022792"/>
    </source>
</evidence>
<accession>V5JFG5</accession>
<protein>
    <recommendedName>
        <fullName evidence="5 18">NADH-ubiquinone oxidoreductase chain 2</fullName>
        <ecNumber evidence="4 18">7.1.1.2</ecNumber>
    </recommendedName>
</protein>
<keyword evidence="6" id="KW-0813">Transport</keyword>
<feature type="transmembrane region" description="Helical" evidence="18">
    <location>
        <begin position="262"/>
        <end position="287"/>
    </location>
</feature>
<evidence type="ECO:0000256" key="6">
    <source>
        <dbReference type="ARBA" id="ARBA00022448"/>
    </source>
</evidence>
<evidence type="ECO:0000256" key="5">
    <source>
        <dbReference type="ARBA" id="ARBA00021008"/>
    </source>
</evidence>
<name>V5JFG5_CORCT</name>
<keyword evidence="10 18" id="KW-1278">Translocase</keyword>
<evidence type="ECO:0000256" key="1">
    <source>
        <dbReference type="ARBA" id="ARBA00003257"/>
    </source>
</evidence>
<feature type="transmembrane region" description="Helical" evidence="18">
    <location>
        <begin position="195"/>
        <end position="218"/>
    </location>
</feature>
<dbReference type="GeneID" id="17727847"/>
<dbReference type="GO" id="GO:0006120">
    <property type="term" value="P:mitochondrial electron transport, NADH to ubiquinone"/>
    <property type="evidence" value="ECO:0007669"/>
    <property type="project" value="InterPro"/>
</dbReference>
<dbReference type="PANTHER" id="PTHR46552:SF1">
    <property type="entry name" value="NADH-UBIQUINONE OXIDOREDUCTASE CHAIN 2"/>
    <property type="match status" value="1"/>
</dbReference>
<evidence type="ECO:0000256" key="7">
    <source>
        <dbReference type="ARBA" id="ARBA00022660"/>
    </source>
</evidence>
<comment type="function">
    <text evidence="18">Core subunit of the mitochondrial membrane respiratory chain NADH dehydrogenase (Complex I) which catalyzes electron transfer from NADH through the respiratory chain, using ubiquinone as an electron acceptor. Essential for the catalytic activity and assembly of complex I.</text>
</comment>
<evidence type="ECO:0000313" key="20">
    <source>
        <dbReference type="EMBL" id="AGM48376.1"/>
    </source>
</evidence>
<proteinExistence type="inferred from homology"/>
<keyword evidence="13 18" id="KW-0520">NAD</keyword>
<dbReference type="InterPro" id="IPR003917">
    <property type="entry name" value="NADH_UbQ_OxRdtase_chain2"/>
</dbReference>
<geneLocation type="mitochondrion" evidence="20"/>
<evidence type="ECO:0000256" key="16">
    <source>
        <dbReference type="ARBA" id="ARBA00023136"/>
    </source>
</evidence>
<dbReference type="EC" id="7.1.1.2" evidence="4 18"/>
<evidence type="ECO:0000256" key="12">
    <source>
        <dbReference type="ARBA" id="ARBA00022989"/>
    </source>
</evidence>
<keyword evidence="9 18" id="KW-0999">Mitochondrion inner membrane</keyword>
<organism evidence="20">
    <name type="scientific">Corythucha ciliata</name>
    <name type="common">Sycamore lace bug</name>
    <name type="synonym">Tingis ciliata</name>
    <dbReference type="NCBI Taxonomy" id="369451"/>
    <lineage>
        <taxon>Eukaryota</taxon>
        <taxon>Metazoa</taxon>
        <taxon>Ecdysozoa</taxon>
        <taxon>Arthropoda</taxon>
        <taxon>Hexapoda</taxon>
        <taxon>Insecta</taxon>
        <taxon>Pterygota</taxon>
        <taxon>Neoptera</taxon>
        <taxon>Paraneoptera</taxon>
        <taxon>Hemiptera</taxon>
        <taxon>Heteroptera</taxon>
        <taxon>Panheteroptera</taxon>
        <taxon>Cimicomorpha</taxon>
        <taxon>Tingidae</taxon>
        <taxon>Corythucha</taxon>
    </lineage>
</organism>
<dbReference type="EMBL" id="KC756280">
    <property type="protein sequence ID" value="AGM48376.1"/>
    <property type="molecule type" value="Genomic_DNA"/>
</dbReference>
<evidence type="ECO:0000256" key="14">
    <source>
        <dbReference type="ARBA" id="ARBA00023075"/>
    </source>
</evidence>
<dbReference type="InterPro" id="IPR050175">
    <property type="entry name" value="Complex_I_Subunit_2"/>
</dbReference>
<keyword evidence="15 18" id="KW-0496">Mitochondrion</keyword>
<evidence type="ECO:0000256" key="10">
    <source>
        <dbReference type="ARBA" id="ARBA00022967"/>
    </source>
</evidence>
<dbReference type="Pfam" id="PF00361">
    <property type="entry name" value="Proton_antipo_M"/>
    <property type="match status" value="1"/>
</dbReference>
<dbReference type="PANTHER" id="PTHR46552">
    <property type="entry name" value="NADH-UBIQUINONE OXIDOREDUCTASE CHAIN 2"/>
    <property type="match status" value="1"/>
</dbReference>
<comment type="similarity">
    <text evidence="3 18">Belongs to the complex I subunit 2 family.</text>
</comment>
<sequence>MKIFNKKVFFLSMMIMSTIMMLSSSKWLSMWMSMEINLMMTVPFIFQNKSKELSEKIMIYFLIQVMASMLFLIMIMMKPILMNGINKMIMSMSMMMKLGLPPLHMWMPEMMNKINWDTLMVMITLQKINPLMVMSEMIENNMIIISLMITASTVGSIGGINQLSLTKIIVFSSINHMSWIMMCMIMKNMLWMKYFIVYSMITMSLCIMLNKLMVFYINQFSMNSNNYMKISTMLMLLNMGGLPPMPGFFIKWMTINAMSETVSMYFIMTIMILSSMITLVFYMRMTFYFMMMSTAMNKYKMLLKNKYTYILMLMNMMMPLIILI</sequence>
<dbReference type="GO" id="GO:0005743">
    <property type="term" value="C:mitochondrial inner membrane"/>
    <property type="evidence" value="ECO:0007669"/>
    <property type="project" value="UniProtKB-SubCell"/>
</dbReference>
<evidence type="ECO:0000256" key="8">
    <source>
        <dbReference type="ARBA" id="ARBA00022692"/>
    </source>
</evidence>
<keyword evidence="8 18" id="KW-0812">Transmembrane</keyword>
<feature type="transmembrane region" description="Helical" evidence="18">
    <location>
        <begin position="230"/>
        <end position="250"/>
    </location>
</feature>
<evidence type="ECO:0000256" key="18">
    <source>
        <dbReference type="RuleBase" id="RU003403"/>
    </source>
</evidence>
<feature type="transmembrane region" description="Helical" evidence="18">
    <location>
        <begin position="307"/>
        <end position="323"/>
    </location>
</feature>
<evidence type="ECO:0000256" key="2">
    <source>
        <dbReference type="ARBA" id="ARBA00004448"/>
    </source>
</evidence>
<feature type="domain" description="NADH:quinone oxidoreductase/Mrp antiporter transmembrane" evidence="19">
    <location>
        <begin position="24"/>
        <end position="278"/>
    </location>
</feature>
<dbReference type="AlphaFoldDB" id="V5JFG5"/>
<dbReference type="InterPro" id="IPR001750">
    <property type="entry name" value="ND/Mrp_TM"/>
</dbReference>
<keyword evidence="16 18" id="KW-0472">Membrane</keyword>
<keyword evidence="14 18" id="KW-0830">Ubiquinone</keyword>
<reference evidence="20" key="1">
    <citation type="journal article" date="2013" name="Gene">
        <title>The complete mitochondrial genome of the sycamore lace bug Corythucha ciliata (Hemiptera: Tingidae).</title>
        <authorList>
            <person name="Yang W."/>
            <person name="Yu W."/>
            <person name="Du Y."/>
        </authorList>
    </citation>
    <scope>NUCLEOTIDE SEQUENCE</scope>
</reference>
<evidence type="ECO:0000256" key="13">
    <source>
        <dbReference type="ARBA" id="ARBA00023027"/>
    </source>
</evidence>
<comment type="subcellular location">
    <subcellularLocation>
        <location evidence="2 18">Mitochondrion inner membrane</location>
        <topology evidence="2 18">Multi-pass membrane protein</topology>
    </subcellularLocation>
</comment>
<keyword evidence="7 18" id="KW-0679">Respiratory chain</keyword>
<comment type="function">
    <text evidence="1">Core subunit of the mitochondrial membrane respiratory chain NADH dehydrogenase (Complex I) that is believed to belong to the minimal assembly required for catalysis. Complex I functions in the transfer of electrons from NADH to the respiratory chain. The immediate electron acceptor for the enzyme is believed to be ubiquinone.</text>
</comment>
<keyword evidence="11 18" id="KW-0249">Electron transport</keyword>
<evidence type="ECO:0000256" key="17">
    <source>
        <dbReference type="ARBA" id="ARBA00049551"/>
    </source>
</evidence>
<dbReference type="RefSeq" id="YP_008854352.1">
    <property type="nucleotide sequence ID" value="NC_022922.1"/>
</dbReference>